<gene>
    <name evidence="1" type="ORF">SAMN05421854_109224</name>
</gene>
<proteinExistence type="predicted"/>
<evidence type="ECO:0000313" key="2">
    <source>
        <dbReference type="Proteomes" id="UP000199137"/>
    </source>
</evidence>
<organism evidence="1 2">
    <name type="scientific">Amycolatopsis rubida</name>
    <dbReference type="NCBI Taxonomy" id="112413"/>
    <lineage>
        <taxon>Bacteria</taxon>
        <taxon>Bacillati</taxon>
        <taxon>Actinomycetota</taxon>
        <taxon>Actinomycetes</taxon>
        <taxon>Pseudonocardiales</taxon>
        <taxon>Pseudonocardiaceae</taxon>
        <taxon>Amycolatopsis</taxon>
    </lineage>
</organism>
<evidence type="ECO:0000313" key="1">
    <source>
        <dbReference type="EMBL" id="SFQ18985.1"/>
    </source>
</evidence>
<accession>A0A1I5WH28</accession>
<name>A0A1I5WH28_9PSEU</name>
<dbReference type="Proteomes" id="UP000199137">
    <property type="component" value="Unassembled WGS sequence"/>
</dbReference>
<sequence>MDQNWTHLAALLWQEHKFKLVLLEASGNEFETMFTRLMRLSNPNHFNVSRAGGNVGDRACDGWDSKNKILYSVYAPPSRKKRDEITRKLLGDLRGARQNYPEMRKWRLVHNDLFGMHANVARALEDLRGMTEFSSIEILSDWGPQELWSLLSSLDHSVRSEFLGGPQWDRLQREDGNDNWGDLKLRFGGNLPESSLRPALRSLKQLCNNFEPGSAIDPICASAFAGSIVVWWLDDKDLAHEYLNFLAERSDESPMESQITSLGVLLQCITISSRQLNMSVNALLSSQLASGEPAPAERFALELAYDEIVGKNKGIRVDNPLIRFKFILSCFKAVNYLIGVLSRTDYPAVFALQDLVISLQRIDHHHGGLM</sequence>
<dbReference type="AlphaFoldDB" id="A0A1I5WH28"/>
<protein>
    <submittedName>
        <fullName evidence="1">Uncharacterized protein</fullName>
    </submittedName>
</protein>
<reference evidence="1 2" key="1">
    <citation type="submission" date="2016-10" db="EMBL/GenBank/DDBJ databases">
        <authorList>
            <person name="de Groot N.N."/>
        </authorList>
    </citation>
    <scope>NUCLEOTIDE SEQUENCE [LARGE SCALE GENOMIC DNA]</scope>
    <source>
        <strain evidence="1 2">DSM 44637</strain>
    </source>
</reference>
<dbReference type="EMBL" id="FOWC01000009">
    <property type="protein sequence ID" value="SFQ18985.1"/>
    <property type="molecule type" value="Genomic_DNA"/>
</dbReference>